<keyword evidence="1" id="KW-0175">Coiled coil</keyword>
<evidence type="ECO:0008006" key="4">
    <source>
        <dbReference type="Google" id="ProtNLM"/>
    </source>
</evidence>
<evidence type="ECO:0000256" key="1">
    <source>
        <dbReference type="SAM" id="Coils"/>
    </source>
</evidence>
<keyword evidence="2" id="KW-0472">Membrane</keyword>
<evidence type="ECO:0000256" key="2">
    <source>
        <dbReference type="SAM" id="Phobius"/>
    </source>
</evidence>
<feature type="transmembrane region" description="Helical" evidence="2">
    <location>
        <begin position="172"/>
        <end position="205"/>
    </location>
</feature>
<proteinExistence type="predicted"/>
<dbReference type="InterPro" id="IPR010090">
    <property type="entry name" value="Phage_tape_meas"/>
</dbReference>
<gene>
    <name evidence="3" type="ORF">LCGC14_2612320</name>
</gene>
<evidence type="ECO:0000313" key="3">
    <source>
        <dbReference type="EMBL" id="KKL04812.1"/>
    </source>
</evidence>
<reference evidence="3" key="1">
    <citation type="journal article" date="2015" name="Nature">
        <title>Complex archaea that bridge the gap between prokaryotes and eukaryotes.</title>
        <authorList>
            <person name="Spang A."/>
            <person name="Saw J.H."/>
            <person name="Jorgensen S.L."/>
            <person name="Zaremba-Niedzwiedzka K."/>
            <person name="Martijn J."/>
            <person name="Lind A.E."/>
            <person name="van Eijk R."/>
            <person name="Schleper C."/>
            <person name="Guy L."/>
            <person name="Ettema T.J."/>
        </authorList>
    </citation>
    <scope>NUCLEOTIDE SEQUENCE</scope>
</reference>
<dbReference type="EMBL" id="LAZR01044376">
    <property type="protein sequence ID" value="KKL04812.1"/>
    <property type="molecule type" value="Genomic_DNA"/>
</dbReference>
<protein>
    <recommendedName>
        <fullName evidence="4">Phage tail tape measure protein domain-containing protein</fullName>
    </recommendedName>
</protein>
<name>A0A0F9AT65_9ZZZZ</name>
<accession>A0A0F9AT65</accession>
<keyword evidence="2" id="KW-0812">Transmembrane</keyword>
<dbReference type="AlphaFoldDB" id="A0A0F9AT65"/>
<feature type="non-terminal residue" evidence="3">
    <location>
        <position position="1"/>
    </location>
</feature>
<dbReference type="NCBIfam" id="TIGR01760">
    <property type="entry name" value="tape_meas_TP901"/>
    <property type="match status" value="1"/>
</dbReference>
<feature type="non-terminal residue" evidence="3">
    <location>
        <position position="462"/>
    </location>
</feature>
<keyword evidence="2" id="KW-1133">Transmembrane helix</keyword>
<sequence>TEAEIREKGFIKVSRELFQATGGNKEQLRLLLGSVEALNAVLVIGGTGYQTATKFLGEYEQKAGSAQVAFDKMNVTFGRQVTLLKTELKVALIKLGAALIPAARMMLKALRVVMSVLNQLVNIFVALPKPVQIAIIAFFALLAAIGPVLVIVGTLLVAMGAFVALMPFISVALFHLAVAFAAVLIPMGVFLGVALLLIAVAPLIMDNWEPISKFFTRSLPAAFETAGKAIKDIILGIPKFLSGVAAKAIKIGTSIINAVSQGMAAAASGLFRVVGQIVAGVIKLMNPFNWVMGSTMTETYEKAGTLAGEKMSGAFAQAIRAGARQSKDAVVEGLGVEEAAKEVEDIAEEAGEDVGNAFIGALEDIVNRSMGAITSTLAAPLAAMRGIVQSLAGELQRLAGLPSVESAQEDLARAQLAVQEAALRPALREAKQARERIGNIDDEIDALVEQREELINLAHGHT</sequence>
<feature type="coiled-coil region" evidence="1">
    <location>
        <begin position="404"/>
        <end position="457"/>
    </location>
</feature>
<feature type="transmembrane region" description="Helical" evidence="2">
    <location>
        <begin position="133"/>
        <end position="165"/>
    </location>
</feature>
<comment type="caution">
    <text evidence="3">The sequence shown here is derived from an EMBL/GenBank/DDBJ whole genome shotgun (WGS) entry which is preliminary data.</text>
</comment>
<organism evidence="3">
    <name type="scientific">marine sediment metagenome</name>
    <dbReference type="NCBI Taxonomy" id="412755"/>
    <lineage>
        <taxon>unclassified sequences</taxon>
        <taxon>metagenomes</taxon>
        <taxon>ecological metagenomes</taxon>
    </lineage>
</organism>